<dbReference type="Pfam" id="PF10387">
    <property type="entry name" value="DUF2442"/>
    <property type="match status" value="1"/>
</dbReference>
<gene>
    <name evidence="1" type="ORF">dnl_19270</name>
</gene>
<proteinExistence type="predicted"/>
<organism evidence="1 2">
    <name type="scientific">Desulfonema limicola</name>
    <dbReference type="NCBI Taxonomy" id="45656"/>
    <lineage>
        <taxon>Bacteria</taxon>
        <taxon>Pseudomonadati</taxon>
        <taxon>Thermodesulfobacteriota</taxon>
        <taxon>Desulfobacteria</taxon>
        <taxon>Desulfobacterales</taxon>
        <taxon>Desulfococcaceae</taxon>
        <taxon>Desulfonema</taxon>
    </lineage>
</organism>
<dbReference type="InterPro" id="IPR018841">
    <property type="entry name" value="DUF2442"/>
</dbReference>
<dbReference type="SUPFAM" id="SSF143880">
    <property type="entry name" value="NE0471 N-terminal domain-like"/>
    <property type="match status" value="1"/>
</dbReference>
<keyword evidence="2" id="KW-1185">Reference proteome</keyword>
<dbReference type="AlphaFoldDB" id="A0A975B6F0"/>
<evidence type="ECO:0000313" key="2">
    <source>
        <dbReference type="Proteomes" id="UP000663720"/>
    </source>
</evidence>
<dbReference type="KEGG" id="dli:dnl_19270"/>
<evidence type="ECO:0000313" key="1">
    <source>
        <dbReference type="EMBL" id="QTA79651.1"/>
    </source>
</evidence>
<dbReference type="EMBL" id="CP061799">
    <property type="protein sequence ID" value="QTA79651.1"/>
    <property type="molecule type" value="Genomic_DNA"/>
</dbReference>
<dbReference type="InterPro" id="IPR036782">
    <property type="entry name" value="NE0471-like_N"/>
</dbReference>
<dbReference type="Proteomes" id="UP000663720">
    <property type="component" value="Chromosome"/>
</dbReference>
<name>A0A975B6F0_9BACT</name>
<accession>A0A975B6F0</accession>
<dbReference type="RefSeq" id="WP_207691377.1">
    <property type="nucleotide sequence ID" value="NZ_CP061799.1"/>
</dbReference>
<protein>
    <submittedName>
        <fullName evidence="1">DUF2442</fullName>
    </submittedName>
</protein>
<dbReference type="Gene3D" id="3.30.2020.10">
    <property type="entry name" value="NE0471-like N-terminal domain"/>
    <property type="match status" value="1"/>
</dbReference>
<reference evidence="1" key="1">
    <citation type="journal article" date="2021" name="Microb. Physiol.">
        <title>Proteogenomic Insights into the Physiology of Marine, Sulfate-Reducing, Filamentous Desulfonema limicola and Desulfonema magnum.</title>
        <authorList>
            <person name="Schnaars V."/>
            <person name="Wohlbrand L."/>
            <person name="Scheve S."/>
            <person name="Hinrichs C."/>
            <person name="Reinhardt R."/>
            <person name="Rabus R."/>
        </authorList>
    </citation>
    <scope>NUCLEOTIDE SEQUENCE</scope>
    <source>
        <strain evidence="1">5ac10</strain>
    </source>
</reference>
<sequence length="47" mass="5448">MLQNLCAGAYTLSVELSDGRFGIFDVKPYLEKGVFRQLKDKDYFKKD</sequence>